<reference evidence="3" key="1">
    <citation type="submission" date="2016-11" db="UniProtKB">
        <authorList>
            <consortium name="WormBaseParasite"/>
        </authorList>
    </citation>
    <scope>IDENTIFICATION</scope>
</reference>
<keyword evidence="2" id="KW-1185">Reference proteome</keyword>
<accession>A0A1I7V4P9</accession>
<feature type="signal peptide" evidence="1">
    <location>
        <begin position="1"/>
        <end position="23"/>
    </location>
</feature>
<sequence length="171" mass="20144">MVNYSPICFLLFALFFYSHFNRAFDDAENSPIGVQDRANLLARADACVLRYLQKETVDMKIRLMPHILKRCALTEYFPLEKFGNRLNGSSIYSFFPLFQHSHLRKCNSFLFFGTSSYDMSAEIEIMENVDFEMLKCNYLVVDRRKNLYRVGFLVVPRIYRCFTAEKLYTAT</sequence>
<evidence type="ECO:0000313" key="3">
    <source>
        <dbReference type="WBParaSite" id="Csp11.Scaffold70.g435.t1"/>
    </source>
</evidence>
<proteinExistence type="predicted"/>
<dbReference type="Proteomes" id="UP000095282">
    <property type="component" value="Unplaced"/>
</dbReference>
<evidence type="ECO:0000256" key="1">
    <source>
        <dbReference type="SAM" id="SignalP"/>
    </source>
</evidence>
<dbReference type="AlphaFoldDB" id="A0A1I7V4P9"/>
<protein>
    <submittedName>
        <fullName evidence="3">Secreted protein</fullName>
    </submittedName>
</protein>
<dbReference type="STRING" id="1561998.A0A1I7V4P9"/>
<dbReference type="WBParaSite" id="Csp11.Scaffold70.g435.t1">
    <property type="protein sequence ID" value="Csp11.Scaffold70.g435.t1"/>
    <property type="gene ID" value="Csp11.Scaffold70.g435"/>
</dbReference>
<keyword evidence="1" id="KW-0732">Signal</keyword>
<feature type="chain" id="PRO_5009309773" evidence="1">
    <location>
        <begin position="24"/>
        <end position="171"/>
    </location>
</feature>
<dbReference type="eggNOG" id="ENOG502TI31">
    <property type="taxonomic scope" value="Eukaryota"/>
</dbReference>
<evidence type="ECO:0000313" key="2">
    <source>
        <dbReference type="Proteomes" id="UP000095282"/>
    </source>
</evidence>
<name>A0A1I7V4P9_9PELO</name>
<organism evidence="2 3">
    <name type="scientific">Caenorhabditis tropicalis</name>
    <dbReference type="NCBI Taxonomy" id="1561998"/>
    <lineage>
        <taxon>Eukaryota</taxon>
        <taxon>Metazoa</taxon>
        <taxon>Ecdysozoa</taxon>
        <taxon>Nematoda</taxon>
        <taxon>Chromadorea</taxon>
        <taxon>Rhabditida</taxon>
        <taxon>Rhabditina</taxon>
        <taxon>Rhabditomorpha</taxon>
        <taxon>Rhabditoidea</taxon>
        <taxon>Rhabditidae</taxon>
        <taxon>Peloderinae</taxon>
        <taxon>Caenorhabditis</taxon>
    </lineage>
</organism>